<evidence type="ECO:0000256" key="3">
    <source>
        <dbReference type="ARBA" id="ARBA00022723"/>
    </source>
</evidence>
<comment type="catalytic activity">
    <reaction evidence="6 8">
        <text>Release of a C-terminal amino acid with broad specificity, except for -Pro.</text>
        <dbReference type="EC" id="3.4.17.19"/>
    </reaction>
</comment>
<evidence type="ECO:0000256" key="2">
    <source>
        <dbReference type="ARBA" id="ARBA00022670"/>
    </source>
</evidence>
<dbReference type="CDD" id="cd06460">
    <property type="entry name" value="M32_Taq"/>
    <property type="match status" value="1"/>
</dbReference>
<sequence>MSKDPKYQELINLVREANLLASCGSLLGWDERTYLPSKGSEFRGEQVGLIARLSHQMNTNPRVGELLANVEGRLMPAVDLPEQANIREIRRSYDRATKLPARLVEEMAKITTQAQGAWSQARQENDYPAFKPWLDKILVLKREETQAIGFKNHPYDALLDEYEPGCSSTEIREIFAGLVKELTPLLKRIQGASAKPRTEILHRSFPIEAQKEFGRKTAAKIGFDFEAGRLDTTTHPFCSGIGPGDCRITTRYNANFFNESFFGTLHEAGHGIYEQNLPAADFGTPLGSYCSLGIHESQSRLWENQIGRSRPFWEHFYPQAKELFSSLSDVPLEDFFFAINEVKPSLIRVEADEVTYNLHIALRFELEMDLLKGDLSTADLPETWNQKFQSYFGIQPPDSKTGCLQDIHWSMGGIGYFPTYTLGNLYAAQFMVQARKVMPLLDREISQGEFGSLKQWLVTHVHSHGRRYTPDVLCRKITGQALTHKPFLEYLNEKFSHLYRLM</sequence>
<keyword evidence="2 8" id="KW-0645">Protease</keyword>
<accession>A0A8E6EVT3</accession>
<evidence type="ECO:0000256" key="6">
    <source>
        <dbReference type="ARBA" id="ARBA00052755"/>
    </source>
</evidence>
<dbReference type="EMBL" id="CP074694">
    <property type="protein sequence ID" value="QVL33022.1"/>
    <property type="molecule type" value="Genomic_DNA"/>
</dbReference>
<dbReference type="EC" id="3.4.17.19" evidence="8"/>
<evidence type="ECO:0000256" key="8">
    <source>
        <dbReference type="PIRNR" id="PIRNR006615"/>
    </source>
</evidence>
<dbReference type="InterPro" id="IPR001333">
    <property type="entry name" value="Peptidase_M32_Taq"/>
</dbReference>
<feature type="binding site" evidence="9">
    <location>
        <position position="270"/>
    </location>
    <ligand>
        <name>Zn(2+)</name>
        <dbReference type="ChEBI" id="CHEBI:29105"/>
        <note>catalytic</note>
    </ligand>
</feature>
<dbReference type="Gene3D" id="1.10.1370.30">
    <property type="match status" value="1"/>
</dbReference>
<dbReference type="PANTHER" id="PTHR34217:SF1">
    <property type="entry name" value="CARBOXYPEPTIDASE 1"/>
    <property type="match status" value="1"/>
</dbReference>
<evidence type="ECO:0000313" key="11">
    <source>
        <dbReference type="EMBL" id="QVL33022.1"/>
    </source>
</evidence>
<organism evidence="11 12">
    <name type="scientific">Telmatocola sphagniphila</name>
    <dbReference type="NCBI Taxonomy" id="1123043"/>
    <lineage>
        <taxon>Bacteria</taxon>
        <taxon>Pseudomonadati</taxon>
        <taxon>Planctomycetota</taxon>
        <taxon>Planctomycetia</taxon>
        <taxon>Gemmatales</taxon>
        <taxon>Gemmataceae</taxon>
    </lineage>
</organism>
<dbReference type="Proteomes" id="UP000676194">
    <property type="component" value="Chromosome"/>
</dbReference>
<dbReference type="AlphaFoldDB" id="A0A8E6EVT3"/>
<keyword evidence="3 8" id="KW-0479">Metal-binding</keyword>
<dbReference type="GO" id="GO:0006508">
    <property type="term" value="P:proteolysis"/>
    <property type="evidence" value="ECO:0007669"/>
    <property type="project" value="UniProtKB-UniRule"/>
</dbReference>
<comment type="cofactor">
    <cofactor evidence="9">
        <name>Zn(2+)</name>
        <dbReference type="ChEBI" id="CHEBI:29105"/>
    </cofactor>
    <text evidence="9">Binds 1 zinc ion per subunit.</text>
</comment>
<dbReference type="KEGG" id="tsph:KIH39_03650"/>
<dbReference type="PRINTS" id="PR00998">
    <property type="entry name" value="CRBOXYPTASET"/>
</dbReference>
<keyword evidence="12" id="KW-1185">Reference proteome</keyword>
<comment type="function">
    <text evidence="8">Broad specificity carboxypetidase that releases amino acids sequentially from the C-terminus, including neutral, aromatic, polar and basic residues.</text>
</comment>
<dbReference type="PROSITE" id="PS52034">
    <property type="entry name" value="PEPTIDASE_M32"/>
    <property type="match status" value="1"/>
</dbReference>
<name>A0A8E6EVT3_9BACT</name>
<evidence type="ECO:0000256" key="5">
    <source>
        <dbReference type="ARBA" id="ARBA00023049"/>
    </source>
</evidence>
<evidence type="ECO:0000256" key="7">
    <source>
        <dbReference type="ARBA" id="ARBA00061580"/>
    </source>
</evidence>
<comment type="similarity">
    <text evidence="7 8">Belongs to the peptidase M32 family.</text>
</comment>
<evidence type="ECO:0000256" key="10">
    <source>
        <dbReference type="PIRSR" id="PIRSR006615-2"/>
    </source>
</evidence>
<dbReference type="PIRSF" id="PIRSF006615">
    <property type="entry name" value="Zn_crbxpep_Taq"/>
    <property type="match status" value="1"/>
</dbReference>
<feature type="binding site" evidence="9">
    <location>
        <position position="266"/>
    </location>
    <ligand>
        <name>Zn(2+)</name>
        <dbReference type="ChEBI" id="CHEBI:29105"/>
        <note>catalytic</note>
    </ligand>
</feature>
<dbReference type="GO" id="GO:0008270">
    <property type="term" value="F:zinc ion binding"/>
    <property type="evidence" value="ECO:0007669"/>
    <property type="project" value="UniProtKB-ARBA"/>
</dbReference>
<keyword evidence="9" id="KW-0862">Zinc</keyword>
<reference evidence="11" key="1">
    <citation type="submission" date="2021-05" db="EMBL/GenBank/DDBJ databases">
        <title>Complete genome sequence of the cellulolytic planctomycete Telmatocola sphagniphila SP2T and characterization of the first cellulase from planctomycetes.</title>
        <authorList>
            <person name="Rakitin A.L."/>
            <person name="Beletsky A.V."/>
            <person name="Naumoff D.G."/>
            <person name="Kulichevskaya I.S."/>
            <person name="Mardanov A.V."/>
            <person name="Ravin N.V."/>
            <person name="Dedysh S.N."/>
        </authorList>
    </citation>
    <scope>NUCLEOTIDE SEQUENCE</scope>
    <source>
        <strain evidence="11">SP2T</strain>
    </source>
</reference>
<proteinExistence type="inferred from homology"/>
<feature type="binding site" evidence="9">
    <location>
        <position position="296"/>
    </location>
    <ligand>
        <name>Zn(2+)</name>
        <dbReference type="ChEBI" id="CHEBI:29105"/>
        <note>catalytic</note>
    </ligand>
</feature>
<protein>
    <recommendedName>
        <fullName evidence="8">Metal-dependent carboxypeptidase</fullName>
        <ecNumber evidence="8">3.4.17.19</ecNumber>
    </recommendedName>
</protein>
<keyword evidence="4 8" id="KW-0378">Hydrolase</keyword>
<dbReference type="SUPFAM" id="SSF55486">
    <property type="entry name" value="Metalloproteases ('zincins'), catalytic domain"/>
    <property type="match status" value="1"/>
</dbReference>
<dbReference type="GO" id="GO:0004181">
    <property type="term" value="F:metallocarboxypeptidase activity"/>
    <property type="evidence" value="ECO:0007669"/>
    <property type="project" value="UniProtKB-UniRule"/>
</dbReference>
<dbReference type="Pfam" id="PF02074">
    <property type="entry name" value="Peptidase_M32"/>
    <property type="match status" value="1"/>
</dbReference>
<evidence type="ECO:0000313" key="12">
    <source>
        <dbReference type="Proteomes" id="UP000676194"/>
    </source>
</evidence>
<evidence type="ECO:0000256" key="9">
    <source>
        <dbReference type="PIRSR" id="PIRSR006615-1"/>
    </source>
</evidence>
<dbReference type="PANTHER" id="PTHR34217">
    <property type="entry name" value="METAL-DEPENDENT CARBOXYPEPTIDASE"/>
    <property type="match status" value="1"/>
</dbReference>
<feature type="active site" description="Proton donor/acceptor" evidence="10">
    <location>
        <position position="267"/>
    </location>
</feature>
<dbReference type="FunFam" id="1.10.1370.30:FF:000003">
    <property type="entry name" value="Thermostable carboxypeptidase 1"/>
    <property type="match status" value="1"/>
</dbReference>
<dbReference type="RefSeq" id="WP_213497912.1">
    <property type="nucleotide sequence ID" value="NZ_CP074694.1"/>
</dbReference>
<keyword evidence="5 8" id="KW-0482">Metalloprotease</keyword>
<keyword evidence="1 8" id="KW-0121">Carboxypeptidase</keyword>
<evidence type="ECO:0000256" key="1">
    <source>
        <dbReference type="ARBA" id="ARBA00022645"/>
    </source>
</evidence>
<evidence type="ECO:0000256" key="4">
    <source>
        <dbReference type="ARBA" id="ARBA00022801"/>
    </source>
</evidence>
<gene>
    <name evidence="11" type="ORF">KIH39_03650</name>
</gene>